<dbReference type="EMBL" id="JBHSXH010000004">
    <property type="protein sequence ID" value="MFC6823533.1"/>
    <property type="molecule type" value="Genomic_DNA"/>
</dbReference>
<feature type="region of interest" description="Disordered" evidence="1">
    <location>
        <begin position="1"/>
        <end position="23"/>
    </location>
</feature>
<comment type="caution">
    <text evidence="2">The sequence shown here is derived from an EMBL/GenBank/DDBJ whole genome shotgun (WGS) entry which is preliminary data.</text>
</comment>
<dbReference type="AlphaFoldDB" id="A0ABD5TXI2"/>
<evidence type="ECO:0008006" key="4">
    <source>
        <dbReference type="Google" id="ProtNLM"/>
    </source>
</evidence>
<protein>
    <recommendedName>
        <fullName evidence="4">Glutamyl-tRNA reductase</fullName>
    </recommendedName>
</protein>
<reference evidence="2 3" key="1">
    <citation type="journal article" date="2019" name="Int. J. Syst. Evol. Microbiol.">
        <title>The Global Catalogue of Microorganisms (GCM) 10K type strain sequencing project: providing services to taxonomists for standard genome sequencing and annotation.</title>
        <authorList>
            <consortium name="The Broad Institute Genomics Platform"/>
            <consortium name="The Broad Institute Genome Sequencing Center for Infectious Disease"/>
            <person name="Wu L."/>
            <person name="Ma J."/>
        </authorList>
    </citation>
    <scope>NUCLEOTIDE SEQUENCE [LARGE SCALE GENOMIC DNA]</scope>
    <source>
        <strain evidence="2 3">YIM 94188</strain>
    </source>
</reference>
<dbReference type="RefSeq" id="WP_379691975.1">
    <property type="nucleotide sequence ID" value="NZ_JBHSXH010000004.1"/>
</dbReference>
<keyword evidence="3" id="KW-1185">Reference proteome</keyword>
<accession>A0ABD5TXI2</accession>
<evidence type="ECO:0000256" key="1">
    <source>
        <dbReference type="SAM" id="MobiDB-lite"/>
    </source>
</evidence>
<evidence type="ECO:0000313" key="2">
    <source>
        <dbReference type="EMBL" id="MFC6823533.1"/>
    </source>
</evidence>
<sequence length="85" mass="9528">MTARTEAAVDADGGAETDALGPVERMRREQVRRALRRLEAQGEMTDEQRRTVERLSNCLVGALRDPAHVVAADDRATVRNYFQTE</sequence>
<organism evidence="2 3">
    <name type="scientific">Halopelagius fulvigenes</name>
    <dbReference type="NCBI Taxonomy" id="1198324"/>
    <lineage>
        <taxon>Archaea</taxon>
        <taxon>Methanobacteriati</taxon>
        <taxon>Methanobacteriota</taxon>
        <taxon>Stenosarchaea group</taxon>
        <taxon>Halobacteria</taxon>
        <taxon>Halobacteriales</taxon>
        <taxon>Haloferacaceae</taxon>
    </lineage>
</organism>
<gene>
    <name evidence="2" type="ORF">ACFQEV_00720</name>
</gene>
<proteinExistence type="predicted"/>
<dbReference type="Proteomes" id="UP001596408">
    <property type="component" value="Unassembled WGS sequence"/>
</dbReference>
<name>A0ABD5TXI2_9EURY</name>
<evidence type="ECO:0000313" key="3">
    <source>
        <dbReference type="Proteomes" id="UP001596408"/>
    </source>
</evidence>